<proteinExistence type="predicted"/>
<comment type="caution">
    <text evidence="2">The sequence shown here is derived from an EMBL/GenBank/DDBJ whole genome shotgun (WGS) entry which is preliminary data.</text>
</comment>
<keyword evidence="1" id="KW-1133">Transmembrane helix</keyword>
<evidence type="ECO:0000313" key="2">
    <source>
        <dbReference type="EMBL" id="CAF2007147.1"/>
    </source>
</evidence>
<name>A0A816N433_9BILA</name>
<dbReference type="Pfam" id="PF18907">
    <property type="entry name" value="DUF5662"/>
    <property type="match status" value="1"/>
</dbReference>
<reference evidence="2" key="1">
    <citation type="submission" date="2021-02" db="EMBL/GenBank/DDBJ databases">
        <authorList>
            <person name="Nowell W R."/>
        </authorList>
    </citation>
    <scope>NUCLEOTIDE SEQUENCE</scope>
</reference>
<keyword evidence="1" id="KW-0812">Transmembrane</keyword>
<feature type="transmembrane region" description="Helical" evidence="1">
    <location>
        <begin position="20"/>
        <end position="42"/>
    </location>
</feature>
<evidence type="ECO:0000313" key="3">
    <source>
        <dbReference type="Proteomes" id="UP000663824"/>
    </source>
</evidence>
<dbReference type="Proteomes" id="UP000663824">
    <property type="component" value="Unassembled WGS sequence"/>
</dbReference>
<accession>A0A816N433</accession>
<evidence type="ECO:0000256" key="1">
    <source>
        <dbReference type="SAM" id="Phobius"/>
    </source>
</evidence>
<dbReference type="AlphaFoldDB" id="A0A816N433"/>
<dbReference type="EMBL" id="CAJNRE010003172">
    <property type="protein sequence ID" value="CAF2007147.1"/>
    <property type="molecule type" value="Genomic_DNA"/>
</dbReference>
<protein>
    <submittedName>
        <fullName evidence="2">Uncharacterized protein</fullName>
    </submittedName>
</protein>
<keyword evidence="1" id="KW-0472">Membrane</keyword>
<sequence>MLTSSLIHLGKILTYRIRVFTLPSSIYVMAVAVVIVFLRYLWEVLKHKYFIIVAGCRINYLLRSTSYRVSYKRLFLHDISKLGRSEFWPYAEYFCGSKDINQKKHDAFHVAWLHHVAHNDHHCEHFISNYSQIAKQLRNNSELAQNYLREMPDDAILELLVDNVAATRSYEGYWPNGEKKDGWTYMTKYFNHYVLHPKTRIKFGALLCGLGYTQVLPNEFDWTQIYRSDISSDDRMKLAQLKALAN</sequence>
<organism evidence="2 3">
    <name type="scientific">Rotaria magnacalcarata</name>
    <dbReference type="NCBI Taxonomy" id="392030"/>
    <lineage>
        <taxon>Eukaryota</taxon>
        <taxon>Metazoa</taxon>
        <taxon>Spiralia</taxon>
        <taxon>Gnathifera</taxon>
        <taxon>Rotifera</taxon>
        <taxon>Eurotatoria</taxon>
        <taxon>Bdelloidea</taxon>
        <taxon>Philodinida</taxon>
        <taxon>Philodinidae</taxon>
        <taxon>Rotaria</taxon>
    </lineage>
</organism>
<dbReference type="InterPro" id="IPR043721">
    <property type="entry name" value="DUF5662"/>
</dbReference>
<gene>
    <name evidence="2" type="ORF">MBJ925_LOCUS8506</name>
</gene>